<reference evidence="1 2" key="1">
    <citation type="submission" date="2018-02" db="EMBL/GenBank/DDBJ databases">
        <title>Genomic Encyclopedia of Archaeal and Bacterial Type Strains, Phase II (KMG-II): from individual species to whole genera.</title>
        <authorList>
            <person name="Goeker M."/>
        </authorList>
    </citation>
    <scope>NUCLEOTIDE SEQUENCE [LARGE SCALE GENOMIC DNA]</scope>
    <source>
        <strain evidence="1 2">DSM 3808</strain>
    </source>
</reference>
<gene>
    <name evidence="1" type="ORF">BXY41_112173</name>
</gene>
<dbReference type="EMBL" id="PTJA01000012">
    <property type="protein sequence ID" value="PPK79013.1"/>
    <property type="molecule type" value="Genomic_DNA"/>
</dbReference>
<name>A0A2S6HNS5_9FIRM</name>
<protein>
    <submittedName>
        <fullName evidence="1">Uncharacterized protein</fullName>
    </submittedName>
</protein>
<evidence type="ECO:0000313" key="1">
    <source>
        <dbReference type="EMBL" id="PPK79013.1"/>
    </source>
</evidence>
<dbReference type="RefSeq" id="WP_104438701.1">
    <property type="nucleotide sequence ID" value="NZ_PTJA01000012.1"/>
</dbReference>
<evidence type="ECO:0000313" key="2">
    <source>
        <dbReference type="Proteomes" id="UP000237749"/>
    </source>
</evidence>
<accession>A0A2S6HNS5</accession>
<organism evidence="1 2">
    <name type="scientific">Lacrimispora xylanisolvens</name>
    <dbReference type="NCBI Taxonomy" id="384636"/>
    <lineage>
        <taxon>Bacteria</taxon>
        <taxon>Bacillati</taxon>
        <taxon>Bacillota</taxon>
        <taxon>Clostridia</taxon>
        <taxon>Lachnospirales</taxon>
        <taxon>Lachnospiraceae</taxon>
        <taxon>Lacrimispora</taxon>
    </lineage>
</organism>
<dbReference type="AlphaFoldDB" id="A0A2S6HNS5"/>
<sequence>MKAWEKHIEAFCSMISSEQKMVYQPIINLLIERGYTPMKKQTKGYILSFSNLSHNRVIARFGVREGGADAFFGLRFSSCTNYSDKFAKVIRDRILSSNNRLAKCGECGFCKGDKFVYTYTFPDGEMKATCGAFVLEMPDVTTNDIDEIKGLIDQQHAYFMEFAV</sequence>
<keyword evidence="2" id="KW-1185">Reference proteome</keyword>
<dbReference type="Proteomes" id="UP000237749">
    <property type="component" value="Unassembled WGS sequence"/>
</dbReference>
<comment type="caution">
    <text evidence="1">The sequence shown here is derived from an EMBL/GenBank/DDBJ whole genome shotgun (WGS) entry which is preliminary data.</text>
</comment>
<proteinExistence type="predicted"/>